<dbReference type="EMBL" id="JAAMOB010000008">
    <property type="protein sequence ID" value="KAF4110179.1"/>
    <property type="molecule type" value="Genomic_DNA"/>
</dbReference>
<accession>A0A7J6CS80</accession>
<dbReference type="PANTHER" id="PTHR16435">
    <property type="entry name" value="SPERMATOGENESIS-ASSOCIATED PROTEIN 6 SPATA6"/>
    <property type="match status" value="1"/>
</dbReference>
<dbReference type="Pfam" id="PF14909">
    <property type="entry name" value="SPATA6"/>
    <property type="match status" value="1"/>
</dbReference>
<evidence type="ECO:0000256" key="1">
    <source>
        <dbReference type="ARBA" id="ARBA00006215"/>
    </source>
</evidence>
<protein>
    <recommendedName>
        <fullName evidence="4">Spermatogenesis-associated protein 6 N-terminal domain-containing protein</fullName>
    </recommendedName>
</protein>
<dbReference type="Proteomes" id="UP000579812">
    <property type="component" value="Unassembled WGS sequence"/>
</dbReference>
<evidence type="ECO:0000313" key="6">
    <source>
        <dbReference type="Proteomes" id="UP000579812"/>
    </source>
</evidence>
<comment type="caution">
    <text evidence="5">The sequence shown here is derived from an EMBL/GenBank/DDBJ whole genome shotgun (WGS) entry which is preliminary data.</text>
</comment>
<organism evidence="5 6">
    <name type="scientific">Onychostoma macrolepis</name>
    <dbReference type="NCBI Taxonomy" id="369639"/>
    <lineage>
        <taxon>Eukaryota</taxon>
        <taxon>Metazoa</taxon>
        <taxon>Chordata</taxon>
        <taxon>Craniata</taxon>
        <taxon>Vertebrata</taxon>
        <taxon>Euteleostomi</taxon>
        <taxon>Actinopterygii</taxon>
        <taxon>Neopterygii</taxon>
        <taxon>Teleostei</taxon>
        <taxon>Ostariophysi</taxon>
        <taxon>Cypriniformes</taxon>
        <taxon>Cyprinidae</taxon>
        <taxon>Acrossocheilinae</taxon>
        <taxon>Onychostoma</taxon>
    </lineage>
</organism>
<dbReference type="GO" id="GO:0007283">
    <property type="term" value="P:spermatogenesis"/>
    <property type="evidence" value="ECO:0007669"/>
    <property type="project" value="InterPro"/>
</dbReference>
<gene>
    <name evidence="5" type="ORF">G5714_009431</name>
</gene>
<feature type="region of interest" description="Disordered" evidence="3">
    <location>
        <begin position="262"/>
        <end position="324"/>
    </location>
</feature>
<feature type="compositionally biased region" description="Polar residues" evidence="3">
    <location>
        <begin position="262"/>
        <end position="282"/>
    </location>
</feature>
<proteinExistence type="inferred from homology"/>
<evidence type="ECO:0000256" key="2">
    <source>
        <dbReference type="ARBA" id="ARBA00022553"/>
    </source>
</evidence>
<keyword evidence="6" id="KW-1185">Reference proteome</keyword>
<sequence>MGGMTPPKKPSASQMRQKALKCTLEVDIQSITCPGVVLPSQEDIYLSVRIMGQYQKSKCVPPVFPLLLHEKMVFVKTFVGAVDPGTVAEHLENDTTSLELIQLVPPEGEILATFEEDTREFLYPGPRLTPRSPGPEREILMKRSISFPGISPKVEFSTTSIIEECDVKHGQPAMSSRTCPANSKKKKPDTAPSCGYKKPTVASQSHAPSPYTHRKMCQLSEEARQRLSHLKLGPHTFKKETVPQAPFVVPRSPNTSLMETSMCLTSQSSPKRSPLRLQSRSYTTDHTDPSLLGSFRSKPSHSSMQAARSSPKDHSTPVSSTFRGQSLVLTRSSLKERFQSSSSPSQSEEIHKRVQRILNIHGPRCKLSFDEESEEEEGVRQSSHVSTHCDSVIDSRLPQARLIPGEPSVHLDNGTFWTDREAVYTGKPHRAVFEDSLSKIYKNLYSNASETRHSGQSTWTQ</sequence>
<feature type="domain" description="Spermatogenesis-associated protein 6 N-terminal" evidence="4">
    <location>
        <begin position="24"/>
        <end position="162"/>
    </location>
</feature>
<comment type="similarity">
    <text evidence="1">Belongs to the SPATA6 family.</text>
</comment>
<name>A0A7J6CS80_9TELE</name>
<evidence type="ECO:0000313" key="5">
    <source>
        <dbReference type="EMBL" id="KAF4110179.1"/>
    </source>
</evidence>
<dbReference type="InterPro" id="IPR032732">
    <property type="entry name" value="SPATA6_N"/>
</dbReference>
<keyword evidence="2" id="KW-0597">Phosphoprotein</keyword>
<dbReference type="AlphaFoldDB" id="A0A7J6CS80"/>
<evidence type="ECO:0000259" key="4">
    <source>
        <dbReference type="Pfam" id="PF14909"/>
    </source>
</evidence>
<dbReference type="GO" id="GO:0032027">
    <property type="term" value="F:myosin light chain binding"/>
    <property type="evidence" value="ECO:0007669"/>
    <property type="project" value="InterPro"/>
</dbReference>
<evidence type="ECO:0000256" key="3">
    <source>
        <dbReference type="SAM" id="MobiDB-lite"/>
    </source>
</evidence>
<reference evidence="5 6" key="1">
    <citation type="submission" date="2020-04" db="EMBL/GenBank/DDBJ databases">
        <title>Chromosome-level genome assembly of a cyprinid fish Onychostoma macrolepis by integration of Nanopore Sequencing, Bionano and Hi-C technology.</title>
        <authorList>
            <person name="Wang D."/>
        </authorList>
    </citation>
    <scope>NUCLEOTIDE SEQUENCE [LARGE SCALE GENOMIC DNA]</scope>
    <source>
        <strain evidence="5">SWU-2019</strain>
        <tissue evidence="5">Muscle</tissue>
    </source>
</reference>
<dbReference type="InterPro" id="IPR042769">
    <property type="entry name" value="SPATA6_fam"/>
</dbReference>
<dbReference type="PANTHER" id="PTHR16435:SF3">
    <property type="entry name" value="SPERMATOGENESIS-ASSOCIATED PROTEIN 6"/>
    <property type="match status" value="1"/>
</dbReference>
<dbReference type="GO" id="GO:0120212">
    <property type="term" value="C:sperm head-tail coupling apparatus"/>
    <property type="evidence" value="ECO:0007669"/>
    <property type="project" value="InterPro"/>
</dbReference>
<feature type="region of interest" description="Disordered" evidence="3">
    <location>
        <begin position="171"/>
        <end position="211"/>
    </location>
</feature>
<dbReference type="OrthoDB" id="5963614at2759"/>